<organism evidence="2 3">
    <name type="scientific">Corchorus capsularis</name>
    <name type="common">Jute</name>
    <dbReference type="NCBI Taxonomy" id="210143"/>
    <lineage>
        <taxon>Eukaryota</taxon>
        <taxon>Viridiplantae</taxon>
        <taxon>Streptophyta</taxon>
        <taxon>Embryophyta</taxon>
        <taxon>Tracheophyta</taxon>
        <taxon>Spermatophyta</taxon>
        <taxon>Magnoliopsida</taxon>
        <taxon>eudicotyledons</taxon>
        <taxon>Gunneridae</taxon>
        <taxon>Pentapetalae</taxon>
        <taxon>rosids</taxon>
        <taxon>malvids</taxon>
        <taxon>Malvales</taxon>
        <taxon>Malvaceae</taxon>
        <taxon>Grewioideae</taxon>
        <taxon>Apeibeae</taxon>
        <taxon>Corchorus</taxon>
    </lineage>
</organism>
<proteinExistence type="predicted"/>
<comment type="caution">
    <text evidence="2">The sequence shown here is derived from an EMBL/GenBank/DDBJ whole genome shotgun (WGS) entry which is preliminary data.</text>
</comment>
<evidence type="ECO:0000313" key="2">
    <source>
        <dbReference type="EMBL" id="OMO66321.1"/>
    </source>
</evidence>
<dbReference type="AlphaFoldDB" id="A0A1R3H7L2"/>
<feature type="region of interest" description="Disordered" evidence="1">
    <location>
        <begin position="1"/>
        <end position="30"/>
    </location>
</feature>
<dbReference type="Proteomes" id="UP000188268">
    <property type="component" value="Unassembled WGS sequence"/>
</dbReference>
<accession>A0A1R3H7L2</accession>
<evidence type="ECO:0000256" key="1">
    <source>
        <dbReference type="SAM" id="MobiDB-lite"/>
    </source>
</evidence>
<feature type="compositionally biased region" description="Basic and acidic residues" evidence="1">
    <location>
        <begin position="19"/>
        <end position="30"/>
    </location>
</feature>
<protein>
    <submittedName>
        <fullName evidence="2">Uncharacterized protein</fullName>
    </submittedName>
</protein>
<reference evidence="2 3" key="1">
    <citation type="submission" date="2013-09" db="EMBL/GenBank/DDBJ databases">
        <title>Corchorus capsularis genome sequencing.</title>
        <authorList>
            <person name="Alam M."/>
            <person name="Haque M.S."/>
            <person name="Islam M.S."/>
            <person name="Emdad E.M."/>
            <person name="Islam M.M."/>
            <person name="Ahmed B."/>
            <person name="Halim A."/>
            <person name="Hossen Q.M.M."/>
            <person name="Hossain M.Z."/>
            <person name="Ahmed R."/>
            <person name="Khan M.M."/>
            <person name="Islam R."/>
            <person name="Rashid M.M."/>
            <person name="Khan S.A."/>
            <person name="Rahman M.S."/>
            <person name="Alam M."/>
        </authorList>
    </citation>
    <scope>NUCLEOTIDE SEQUENCE [LARGE SCALE GENOMIC DNA]</scope>
    <source>
        <strain evidence="3">cv. CVL-1</strain>
        <tissue evidence="2">Whole seedling</tissue>
    </source>
</reference>
<dbReference type="Gramene" id="OMO66321">
    <property type="protein sequence ID" value="OMO66321"/>
    <property type="gene ID" value="CCACVL1_21218"/>
</dbReference>
<dbReference type="EMBL" id="AWWV01012536">
    <property type="protein sequence ID" value="OMO66321.1"/>
    <property type="molecule type" value="Genomic_DNA"/>
</dbReference>
<feature type="compositionally biased region" description="Basic and acidic residues" evidence="1">
    <location>
        <begin position="1"/>
        <end position="10"/>
    </location>
</feature>
<name>A0A1R3H7L2_COCAP</name>
<evidence type="ECO:0000313" key="3">
    <source>
        <dbReference type="Proteomes" id="UP000188268"/>
    </source>
</evidence>
<sequence>MAKAGREKKLLVVVQSSDQRPEPEGLMTKE</sequence>
<gene>
    <name evidence="2" type="ORF">CCACVL1_21218</name>
</gene>
<keyword evidence="3" id="KW-1185">Reference proteome</keyword>